<organism evidence="4 5">
    <name type="scientific">Enterococcus viikkiensis</name>
    <dbReference type="NCBI Taxonomy" id="930854"/>
    <lineage>
        <taxon>Bacteria</taxon>
        <taxon>Bacillati</taxon>
        <taxon>Bacillota</taxon>
        <taxon>Bacilli</taxon>
        <taxon>Lactobacillales</taxon>
        <taxon>Enterococcaceae</taxon>
        <taxon>Enterococcus</taxon>
    </lineage>
</organism>
<evidence type="ECO:0000313" key="4">
    <source>
        <dbReference type="EMBL" id="MDT2827207.1"/>
    </source>
</evidence>
<name>A0ABU3FMK9_9ENTE</name>
<evidence type="ECO:0000256" key="2">
    <source>
        <dbReference type="ARBA" id="ARBA00023315"/>
    </source>
</evidence>
<dbReference type="InterPro" id="IPR016181">
    <property type="entry name" value="Acyl_CoA_acyltransferase"/>
</dbReference>
<dbReference type="SUPFAM" id="SSF55729">
    <property type="entry name" value="Acyl-CoA N-acyltransferases (Nat)"/>
    <property type="match status" value="1"/>
</dbReference>
<evidence type="ECO:0000259" key="3">
    <source>
        <dbReference type="PROSITE" id="PS51186"/>
    </source>
</evidence>
<gene>
    <name evidence="4" type="ORF">P7H59_01925</name>
</gene>
<dbReference type="RefSeq" id="WP_311818427.1">
    <property type="nucleotide sequence ID" value="NZ_JARQBN010000002.1"/>
</dbReference>
<keyword evidence="1" id="KW-0808">Transferase</keyword>
<feature type="domain" description="N-acetyltransferase" evidence="3">
    <location>
        <begin position="98"/>
        <end position="240"/>
    </location>
</feature>
<keyword evidence="5" id="KW-1185">Reference proteome</keyword>
<dbReference type="PANTHER" id="PTHR42919">
    <property type="entry name" value="N-ALPHA-ACETYLTRANSFERASE"/>
    <property type="match status" value="1"/>
</dbReference>
<dbReference type="InterPro" id="IPR051556">
    <property type="entry name" value="N-term/lysine_N-AcTrnsfr"/>
</dbReference>
<comment type="caution">
    <text evidence="4">The sequence shown here is derived from an EMBL/GenBank/DDBJ whole genome shotgun (WGS) entry which is preliminary data.</text>
</comment>
<keyword evidence="2" id="KW-0012">Acyltransferase</keyword>
<dbReference type="Pfam" id="PF00583">
    <property type="entry name" value="Acetyltransf_1"/>
    <property type="match status" value="1"/>
</dbReference>
<sequence>MINIERLDWDTSFFGVEAGRVILHKEDDTKELVSKLQEFDFVTIVNVNNDPKKNFEIGISSTAFLTDIKLVFQMNLNENFNSLRKDFTKTDVNSSHLKDIRDIASHSFYASRYYNDPVIDNSLAAKMYDKWVDKAHDDVDSEIIVSIDNHDKVQGFAILSICGKTASIELIAVKEDYRKKSIGTKLIEKIMELGFVCGVETILVTTQVDNISAINFYVKNGFKLKEKNSIYHYWNERYMKYQEFYL</sequence>
<evidence type="ECO:0000313" key="5">
    <source>
        <dbReference type="Proteomes" id="UP001265301"/>
    </source>
</evidence>
<dbReference type="PANTHER" id="PTHR42919:SF8">
    <property type="entry name" value="N-ALPHA-ACETYLTRANSFERASE 50"/>
    <property type="match status" value="1"/>
</dbReference>
<dbReference type="PROSITE" id="PS51186">
    <property type="entry name" value="GNAT"/>
    <property type="match status" value="1"/>
</dbReference>
<reference evidence="4 5" key="1">
    <citation type="submission" date="2023-03" db="EMBL/GenBank/DDBJ databases">
        <authorList>
            <person name="Shen W."/>
            <person name="Cai J."/>
        </authorList>
    </citation>
    <scope>NUCLEOTIDE SEQUENCE [LARGE SCALE GENOMIC DNA]</scope>
    <source>
        <strain evidence="4 5">B101</strain>
    </source>
</reference>
<dbReference type="Gene3D" id="3.40.630.30">
    <property type="match status" value="1"/>
</dbReference>
<dbReference type="CDD" id="cd04301">
    <property type="entry name" value="NAT_SF"/>
    <property type="match status" value="1"/>
</dbReference>
<accession>A0ABU3FMK9</accession>
<dbReference type="EMBL" id="JARQBN010000002">
    <property type="protein sequence ID" value="MDT2827207.1"/>
    <property type="molecule type" value="Genomic_DNA"/>
</dbReference>
<dbReference type="InterPro" id="IPR000182">
    <property type="entry name" value="GNAT_dom"/>
</dbReference>
<protein>
    <submittedName>
        <fullName evidence="4">GNAT family N-acetyltransferase</fullName>
    </submittedName>
</protein>
<evidence type="ECO:0000256" key="1">
    <source>
        <dbReference type="ARBA" id="ARBA00022679"/>
    </source>
</evidence>
<dbReference type="Proteomes" id="UP001265301">
    <property type="component" value="Unassembled WGS sequence"/>
</dbReference>
<proteinExistence type="predicted"/>